<dbReference type="PANTHER" id="PTHR43877">
    <property type="entry name" value="AMINOALKYLPHOSPHONATE N-ACETYLTRANSFERASE-RELATED-RELATED"/>
    <property type="match status" value="1"/>
</dbReference>
<evidence type="ECO:0000256" key="1">
    <source>
        <dbReference type="ARBA" id="ARBA00022679"/>
    </source>
</evidence>
<dbReference type="Pfam" id="PF00583">
    <property type="entry name" value="Acetyltransf_1"/>
    <property type="match status" value="1"/>
</dbReference>
<evidence type="ECO:0000313" key="4">
    <source>
        <dbReference type="EMBL" id="MBE2999767.1"/>
    </source>
</evidence>
<keyword evidence="5" id="KW-1185">Reference proteome</keyword>
<organism evidence="4 5">
    <name type="scientific">Nocardiopsis coralli</name>
    <dbReference type="NCBI Taxonomy" id="2772213"/>
    <lineage>
        <taxon>Bacteria</taxon>
        <taxon>Bacillati</taxon>
        <taxon>Actinomycetota</taxon>
        <taxon>Actinomycetes</taxon>
        <taxon>Streptosporangiales</taxon>
        <taxon>Nocardiopsidaceae</taxon>
        <taxon>Nocardiopsis</taxon>
    </lineage>
</organism>
<gene>
    <name evidence="4" type="ORF">IDM40_13755</name>
</gene>
<dbReference type="RefSeq" id="WP_193122388.1">
    <property type="nucleotide sequence ID" value="NZ_JADBGI010000010.1"/>
</dbReference>
<feature type="domain" description="N-acetyltransferase" evidence="3">
    <location>
        <begin position="168"/>
        <end position="319"/>
    </location>
</feature>
<evidence type="ECO:0000313" key="5">
    <source>
        <dbReference type="Proteomes" id="UP000806528"/>
    </source>
</evidence>
<keyword evidence="2" id="KW-0012">Acyltransferase</keyword>
<sequence length="319" mass="35003">MSSTVRAMGPDDIPRVLPLITTAFPCMILTEESMRWRADHPHPEFANRELLAVDRHGAPVGFVRVLTLRTPDEAGRVKAYITLLSVHEDVPEPMEVRAALLHEAERTARADGATAVRVEVADDGVQAGGSLLASFVHELGYTENVEEHRIQGLDLRSLPEPPPVPAGVELRPFTAFTDDPRPLYEVDREATGDEPGERQGETFMPYAEWLHSVWPHPLAARDISTAVLVGGEVVGFTAYVSDRRTRLESQMTGTLAAHRGRGLAGLAKTTALHRARERGIRFAYTGNHDANAPMLAINSRLGYRVVGAERTFARPEGQA</sequence>
<protein>
    <submittedName>
        <fullName evidence="4">GNAT family N-acetyltransferase</fullName>
    </submittedName>
</protein>
<dbReference type="Proteomes" id="UP000806528">
    <property type="component" value="Unassembled WGS sequence"/>
</dbReference>
<evidence type="ECO:0000256" key="2">
    <source>
        <dbReference type="ARBA" id="ARBA00023315"/>
    </source>
</evidence>
<dbReference type="Gene3D" id="3.40.630.30">
    <property type="match status" value="1"/>
</dbReference>
<comment type="caution">
    <text evidence="4">The sequence shown here is derived from an EMBL/GenBank/DDBJ whole genome shotgun (WGS) entry which is preliminary data.</text>
</comment>
<dbReference type="InterPro" id="IPR050832">
    <property type="entry name" value="Bact_Acetyltransf"/>
</dbReference>
<keyword evidence="1" id="KW-0808">Transferase</keyword>
<dbReference type="EMBL" id="JADBGI010000010">
    <property type="protein sequence ID" value="MBE2999767.1"/>
    <property type="molecule type" value="Genomic_DNA"/>
</dbReference>
<dbReference type="SUPFAM" id="SSF55729">
    <property type="entry name" value="Acyl-CoA N-acyltransferases (Nat)"/>
    <property type="match status" value="1"/>
</dbReference>
<proteinExistence type="predicted"/>
<feature type="domain" description="N-acetyltransferase" evidence="3">
    <location>
        <begin position="3"/>
        <end position="165"/>
    </location>
</feature>
<evidence type="ECO:0000259" key="3">
    <source>
        <dbReference type="PROSITE" id="PS51186"/>
    </source>
</evidence>
<accession>A0ABR9P7F0</accession>
<dbReference type="PROSITE" id="PS51186">
    <property type="entry name" value="GNAT"/>
    <property type="match status" value="2"/>
</dbReference>
<dbReference type="InterPro" id="IPR000182">
    <property type="entry name" value="GNAT_dom"/>
</dbReference>
<dbReference type="CDD" id="cd04301">
    <property type="entry name" value="NAT_SF"/>
    <property type="match status" value="2"/>
</dbReference>
<reference evidence="4 5" key="1">
    <citation type="submission" date="2020-09" db="EMBL/GenBank/DDBJ databases">
        <title>Diversity and distribution of actinomycetes associated with coral in the coast of Hainan.</title>
        <authorList>
            <person name="Li F."/>
        </authorList>
    </citation>
    <scope>NUCLEOTIDE SEQUENCE [LARGE SCALE GENOMIC DNA]</scope>
    <source>
        <strain evidence="4 5">HNM0947</strain>
    </source>
</reference>
<dbReference type="PANTHER" id="PTHR43877:SF1">
    <property type="entry name" value="ACETYLTRANSFERASE"/>
    <property type="match status" value="1"/>
</dbReference>
<name>A0ABR9P7F0_9ACTN</name>
<dbReference type="InterPro" id="IPR016181">
    <property type="entry name" value="Acyl_CoA_acyltransferase"/>
</dbReference>